<feature type="transmembrane region" description="Helical" evidence="1">
    <location>
        <begin position="39"/>
        <end position="60"/>
    </location>
</feature>
<comment type="caution">
    <text evidence="2">The sequence shown here is derived from an EMBL/GenBank/DDBJ whole genome shotgun (WGS) entry which is preliminary data.</text>
</comment>
<reference evidence="2" key="3">
    <citation type="submission" date="2023-05" db="EMBL/GenBank/DDBJ databases">
        <authorList>
            <person name="Smith C.H."/>
        </authorList>
    </citation>
    <scope>NUCLEOTIDE SEQUENCE</scope>
    <source>
        <strain evidence="2">CHS0354</strain>
        <tissue evidence="2">Mantle</tissue>
    </source>
</reference>
<evidence type="ECO:0000256" key="1">
    <source>
        <dbReference type="SAM" id="Phobius"/>
    </source>
</evidence>
<accession>A0AAE0RLF3</accession>
<reference evidence="2" key="2">
    <citation type="journal article" date="2021" name="Genome Biol. Evol.">
        <title>Developing a high-quality reference genome for a parasitic bivalve with doubly uniparental inheritance (Bivalvia: Unionida).</title>
        <authorList>
            <person name="Smith C.H."/>
        </authorList>
    </citation>
    <scope>NUCLEOTIDE SEQUENCE</scope>
    <source>
        <strain evidence="2">CHS0354</strain>
        <tissue evidence="2">Mantle</tissue>
    </source>
</reference>
<gene>
    <name evidence="2" type="ORF">CHS0354_027037</name>
</gene>
<reference evidence="2" key="1">
    <citation type="journal article" date="2021" name="Genome Biol. Evol.">
        <title>A High-Quality Reference Genome for a Parasitic Bivalve with Doubly Uniparental Inheritance (Bivalvia: Unionida).</title>
        <authorList>
            <person name="Smith C.H."/>
        </authorList>
    </citation>
    <scope>NUCLEOTIDE SEQUENCE</scope>
    <source>
        <strain evidence="2">CHS0354</strain>
    </source>
</reference>
<dbReference type="Proteomes" id="UP001195483">
    <property type="component" value="Unassembled WGS sequence"/>
</dbReference>
<organism evidence="2 3">
    <name type="scientific">Potamilus streckersoni</name>
    <dbReference type="NCBI Taxonomy" id="2493646"/>
    <lineage>
        <taxon>Eukaryota</taxon>
        <taxon>Metazoa</taxon>
        <taxon>Spiralia</taxon>
        <taxon>Lophotrochozoa</taxon>
        <taxon>Mollusca</taxon>
        <taxon>Bivalvia</taxon>
        <taxon>Autobranchia</taxon>
        <taxon>Heteroconchia</taxon>
        <taxon>Palaeoheterodonta</taxon>
        <taxon>Unionida</taxon>
        <taxon>Unionoidea</taxon>
        <taxon>Unionidae</taxon>
        <taxon>Ambleminae</taxon>
        <taxon>Lampsilini</taxon>
        <taxon>Potamilus</taxon>
    </lineage>
</organism>
<keyword evidence="3" id="KW-1185">Reference proteome</keyword>
<evidence type="ECO:0000313" key="2">
    <source>
        <dbReference type="EMBL" id="KAK3575816.1"/>
    </source>
</evidence>
<proteinExistence type="predicted"/>
<dbReference type="EMBL" id="JAEAOA010001615">
    <property type="protein sequence ID" value="KAK3575816.1"/>
    <property type="molecule type" value="Genomic_DNA"/>
</dbReference>
<sequence>MSPLGVHALREEIVQGITMNMNVSKIDGSNGNNDSSTTAAIAGGMVAGVVVLSVVVGIVIKLKLCSAGSVAPGTTQLFQ</sequence>
<dbReference type="AlphaFoldDB" id="A0AAE0RLF3"/>
<keyword evidence="1" id="KW-0812">Transmembrane</keyword>
<evidence type="ECO:0000313" key="3">
    <source>
        <dbReference type="Proteomes" id="UP001195483"/>
    </source>
</evidence>
<keyword evidence="1" id="KW-1133">Transmembrane helix</keyword>
<protein>
    <submittedName>
        <fullName evidence="2">Uncharacterized protein</fullName>
    </submittedName>
</protein>
<keyword evidence="1" id="KW-0472">Membrane</keyword>
<name>A0AAE0RLF3_9BIVA</name>